<dbReference type="HOGENOM" id="CLU_028200_3_1_1"/>
<feature type="compositionally biased region" description="Basic and acidic residues" evidence="6">
    <location>
        <begin position="359"/>
        <end position="383"/>
    </location>
</feature>
<evidence type="ECO:0000256" key="7">
    <source>
        <dbReference type="SAM" id="Phobius"/>
    </source>
</evidence>
<dbReference type="GeneID" id="20348816"/>
<dbReference type="PANTHER" id="PTHR33048">
    <property type="entry name" value="PTH11-LIKE INTEGRAL MEMBRANE PROTEIN (AFU_ORTHOLOGUE AFUA_5G11245)"/>
    <property type="match status" value="1"/>
</dbReference>
<dbReference type="RefSeq" id="XP_009224462.1">
    <property type="nucleotide sequence ID" value="XM_009226198.1"/>
</dbReference>
<feature type="region of interest" description="Disordered" evidence="6">
    <location>
        <begin position="340"/>
        <end position="389"/>
    </location>
</feature>
<keyword evidence="4 7" id="KW-0472">Membrane</keyword>
<dbReference type="InterPro" id="IPR052337">
    <property type="entry name" value="SAT4-like"/>
</dbReference>
<gene>
    <name evidence="10" type="primary">20348816</name>
    <name evidence="9" type="ORF">GGTG_08358</name>
</gene>
<evidence type="ECO:0000256" key="5">
    <source>
        <dbReference type="ARBA" id="ARBA00038359"/>
    </source>
</evidence>
<feature type="transmembrane region" description="Helical" evidence="7">
    <location>
        <begin position="20"/>
        <end position="45"/>
    </location>
</feature>
<evidence type="ECO:0000313" key="11">
    <source>
        <dbReference type="Proteomes" id="UP000006039"/>
    </source>
</evidence>
<feature type="transmembrane region" description="Helical" evidence="7">
    <location>
        <begin position="215"/>
        <end position="234"/>
    </location>
</feature>
<dbReference type="GO" id="GO:0016020">
    <property type="term" value="C:membrane"/>
    <property type="evidence" value="ECO:0007669"/>
    <property type="project" value="UniProtKB-SubCell"/>
</dbReference>
<evidence type="ECO:0000256" key="6">
    <source>
        <dbReference type="SAM" id="MobiDB-lite"/>
    </source>
</evidence>
<reference evidence="11" key="1">
    <citation type="submission" date="2010-07" db="EMBL/GenBank/DDBJ databases">
        <title>The genome sequence of Gaeumannomyces graminis var. tritici strain R3-111a-1.</title>
        <authorList>
            <consortium name="The Broad Institute Genome Sequencing Platform"/>
            <person name="Ma L.-J."/>
            <person name="Dead R."/>
            <person name="Young S."/>
            <person name="Zeng Q."/>
            <person name="Koehrsen M."/>
            <person name="Alvarado L."/>
            <person name="Berlin A."/>
            <person name="Chapman S.B."/>
            <person name="Chen Z."/>
            <person name="Freedman E."/>
            <person name="Gellesch M."/>
            <person name="Goldberg J."/>
            <person name="Griggs A."/>
            <person name="Gujja S."/>
            <person name="Heilman E.R."/>
            <person name="Heiman D."/>
            <person name="Hepburn T."/>
            <person name="Howarth C."/>
            <person name="Jen D."/>
            <person name="Larson L."/>
            <person name="Mehta T."/>
            <person name="Neiman D."/>
            <person name="Pearson M."/>
            <person name="Roberts A."/>
            <person name="Saif S."/>
            <person name="Shea T."/>
            <person name="Shenoy N."/>
            <person name="Sisk P."/>
            <person name="Stolte C."/>
            <person name="Sykes S."/>
            <person name="Walk T."/>
            <person name="White J."/>
            <person name="Yandava C."/>
            <person name="Haas B."/>
            <person name="Nusbaum C."/>
            <person name="Birren B."/>
        </authorList>
    </citation>
    <scope>NUCLEOTIDE SEQUENCE [LARGE SCALE GENOMIC DNA]</scope>
    <source>
        <strain evidence="11">R3-111a-1</strain>
    </source>
</reference>
<name>J3P4C2_GAET3</name>
<sequence length="389" mass="42214">MFRTNGEGDDAWNTIEPEGLAMALIVSSGLFAGLTTIIMAMRVYIRVVKRNFGTDDWMMVGGYFATLGQDIITIYGAYWGLGTRDAHLLRLNQMHGKMSLLIWQLLYALSLSLVKGSICVTLMRIATAPKYMMILKSLVVFSFTLSGVGAIVLFIQCRPLKSYWDERVPGTCIPPVFLTVLSVAASVVNVLTDFTVALIPFFLLRDVQMRPRVKFYIRAILAMGLLAGVASIVRVPFTNAYSNPNDLLYNTGNIVLWTIIECGLGVTAGSLPTLRAFFKKLAKNYSSGGDKWAGGSGPGGGRQGSRGLVTIGQIKGRHNPVYDTELQVTVVAMDDLGHRRGAADDAKDGGGDSGGDDSESTRRIIRVTKDVRQTVEPDAEASKGTKSPV</sequence>
<dbReference type="PANTHER" id="PTHR33048:SF15">
    <property type="entry name" value="INTEGRAL MEMBRANE PROTEIN"/>
    <property type="match status" value="1"/>
</dbReference>
<evidence type="ECO:0000256" key="4">
    <source>
        <dbReference type="ARBA" id="ARBA00023136"/>
    </source>
</evidence>
<dbReference type="EMBL" id="GL385398">
    <property type="protein sequence ID" value="EJT74518.1"/>
    <property type="molecule type" value="Genomic_DNA"/>
</dbReference>
<evidence type="ECO:0000313" key="10">
    <source>
        <dbReference type="EnsemblFungi" id="EJT74518"/>
    </source>
</evidence>
<dbReference type="InterPro" id="IPR049326">
    <property type="entry name" value="Rhodopsin_dom_fungi"/>
</dbReference>
<feature type="transmembrane region" description="Helical" evidence="7">
    <location>
        <begin position="57"/>
        <end position="81"/>
    </location>
</feature>
<dbReference type="AlphaFoldDB" id="J3P4C2"/>
<evidence type="ECO:0000259" key="8">
    <source>
        <dbReference type="Pfam" id="PF20684"/>
    </source>
</evidence>
<evidence type="ECO:0000256" key="1">
    <source>
        <dbReference type="ARBA" id="ARBA00004141"/>
    </source>
</evidence>
<feature type="transmembrane region" description="Helical" evidence="7">
    <location>
        <begin position="254"/>
        <end position="278"/>
    </location>
</feature>
<evidence type="ECO:0000256" key="2">
    <source>
        <dbReference type="ARBA" id="ARBA00022692"/>
    </source>
</evidence>
<dbReference type="eggNOG" id="ENOG502SMXZ">
    <property type="taxonomic scope" value="Eukaryota"/>
</dbReference>
<comment type="subcellular location">
    <subcellularLocation>
        <location evidence="1">Membrane</location>
        <topology evidence="1">Multi-pass membrane protein</topology>
    </subcellularLocation>
</comment>
<dbReference type="OrthoDB" id="3897607at2759"/>
<dbReference type="VEuPathDB" id="FungiDB:GGTG_08358"/>
<organism evidence="9">
    <name type="scientific">Gaeumannomyces tritici (strain R3-111a-1)</name>
    <name type="common">Wheat and barley take-all root rot fungus</name>
    <name type="synonym">Gaeumannomyces graminis var. tritici</name>
    <dbReference type="NCBI Taxonomy" id="644352"/>
    <lineage>
        <taxon>Eukaryota</taxon>
        <taxon>Fungi</taxon>
        <taxon>Dikarya</taxon>
        <taxon>Ascomycota</taxon>
        <taxon>Pezizomycotina</taxon>
        <taxon>Sordariomycetes</taxon>
        <taxon>Sordariomycetidae</taxon>
        <taxon>Magnaporthales</taxon>
        <taxon>Magnaporthaceae</taxon>
        <taxon>Gaeumannomyces</taxon>
    </lineage>
</organism>
<reference evidence="10" key="4">
    <citation type="journal article" date="2015" name="G3 (Bethesda)">
        <title>Genome sequences of three phytopathogenic species of the Magnaporthaceae family of fungi.</title>
        <authorList>
            <person name="Okagaki L.H."/>
            <person name="Nunes C.C."/>
            <person name="Sailsbery J."/>
            <person name="Clay B."/>
            <person name="Brown D."/>
            <person name="John T."/>
            <person name="Oh Y."/>
            <person name="Young N."/>
            <person name="Fitzgerald M."/>
            <person name="Haas B.J."/>
            <person name="Zeng Q."/>
            <person name="Young S."/>
            <person name="Adiconis X."/>
            <person name="Fan L."/>
            <person name="Levin J.Z."/>
            <person name="Mitchell T.K."/>
            <person name="Okubara P.A."/>
            <person name="Farman M.L."/>
            <person name="Kohn L.M."/>
            <person name="Birren B."/>
            <person name="Ma L.-J."/>
            <person name="Dean R.A."/>
        </authorList>
    </citation>
    <scope>NUCLEOTIDE SEQUENCE</scope>
    <source>
        <strain evidence="10">R3-111a-1</strain>
    </source>
</reference>
<dbReference type="EnsemblFungi" id="EJT74518">
    <property type="protein sequence ID" value="EJT74518"/>
    <property type="gene ID" value="GGTG_08358"/>
</dbReference>
<reference evidence="9" key="3">
    <citation type="submission" date="2010-09" db="EMBL/GenBank/DDBJ databases">
        <title>Annotation of Gaeumannomyces graminis var. tritici R3-111a-1.</title>
        <authorList>
            <consortium name="The Broad Institute Genome Sequencing Platform"/>
            <person name="Ma L.-J."/>
            <person name="Dead R."/>
            <person name="Young S.K."/>
            <person name="Zeng Q."/>
            <person name="Gargeya S."/>
            <person name="Fitzgerald M."/>
            <person name="Haas B."/>
            <person name="Abouelleil A."/>
            <person name="Alvarado L."/>
            <person name="Arachchi H.M."/>
            <person name="Berlin A."/>
            <person name="Brown A."/>
            <person name="Chapman S.B."/>
            <person name="Chen Z."/>
            <person name="Dunbar C."/>
            <person name="Freedman E."/>
            <person name="Gearin G."/>
            <person name="Gellesch M."/>
            <person name="Goldberg J."/>
            <person name="Griggs A."/>
            <person name="Gujja S."/>
            <person name="Heiman D."/>
            <person name="Howarth C."/>
            <person name="Larson L."/>
            <person name="Lui A."/>
            <person name="MacDonald P.J.P."/>
            <person name="Mehta T."/>
            <person name="Montmayeur A."/>
            <person name="Murphy C."/>
            <person name="Neiman D."/>
            <person name="Pearson M."/>
            <person name="Priest M."/>
            <person name="Roberts A."/>
            <person name="Saif S."/>
            <person name="Shea T."/>
            <person name="Shenoy N."/>
            <person name="Sisk P."/>
            <person name="Stolte C."/>
            <person name="Sykes S."/>
            <person name="Yandava C."/>
            <person name="Wortman J."/>
            <person name="Nusbaum C."/>
            <person name="Birren B."/>
        </authorList>
    </citation>
    <scope>NUCLEOTIDE SEQUENCE</scope>
    <source>
        <strain evidence="9">R3-111a-1</strain>
    </source>
</reference>
<evidence type="ECO:0000256" key="3">
    <source>
        <dbReference type="ARBA" id="ARBA00022989"/>
    </source>
</evidence>
<feature type="domain" description="Rhodopsin" evidence="8">
    <location>
        <begin position="41"/>
        <end position="280"/>
    </location>
</feature>
<feature type="transmembrane region" description="Helical" evidence="7">
    <location>
        <begin position="101"/>
        <end position="126"/>
    </location>
</feature>
<feature type="compositionally biased region" description="Basic and acidic residues" evidence="6">
    <location>
        <begin position="340"/>
        <end position="350"/>
    </location>
</feature>
<keyword evidence="11" id="KW-1185">Reference proteome</keyword>
<reference evidence="9" key="2">
    <citation type="submission" date="2010-07" db="EMBL/GenBank/DDBJ databases">
        <authorList>
            <consortium name="The Broad Institute Genome Sequencing Platform"/>
            <consortium name="Broad Institute Genome Sequencing Center for Infectious Disease"/>
            <person name="Ma L.-J."/>
            <person name="Dead R."/>
            <person name="Young S."/>
            <person name="Zeng Q."/>
            <person name="Koehrsen M."/>
            <person name="Alvarado L."/>
            <person name="Berlin A."/>
            <person name="Chapman S.B."/>
            <person name="Chen Z."/>
            <person name="Freedman E."/>
            <person name="Gellesch M."/>
            <person name="Goldberg J."/>
            <person name="Griggs A."/>
            <person name="Gujja S."/>
            <person name="Heilman E.R."/>
            <person name="Heiman D."/>
            <person name="Hepburn T."/>
            <person name="Howarth C."/>
            <person name="Jen D."/>
            <person name="Larson L."/>
            <person name="Mehta T."/>
            <person name="Neiman D."/>
            <person name="Pearson M."/>
            <person name="Roberts A."/>
            <person name="Saif S."/>
            <person name="Shea T."/>
            <person name="Shenoy N."/>
            <person name="Sisk P."/>
            <person name="Stolte C."/>
            <person name="Sykes S."/>
            <person name="Walk T."/>
            <person name="White J."/>
            <person name="Yandava C."/>
            <person name="Haas B."/>
            <person name="Nusbaum C."/>
            <person name="Birren B."/>
        </authorList>
    </citation>
    <scope>NUCLEOTIDE SEQUENCE</scope>
    <source>
        <strain evidence="9">R3-111a-1</strain>
    </source>
</reference>
<proteinExistence type="inferred from homology"/>
<dbReference type="Pfam" id="PF20684">
    <property type="entry name" value="Fung_rhodopsin"/>
    <property type="match status" value="1"/>
</dbReference>
<accession>J3P4C2</accession>
<dbReference type="STRING" id="644352.J3P4C2"/>
<protein>
    <recommendedName>
        <fullName evidence="8">Rhodopsin domain-containing protein</fullName>
    </recommendedName>
</protein>
<feature type="transmembrane region" description="Helical" evidence="7">
    <location>
        <begin position="138"/>
        <end position="156"/>
    </location>
</feature>
<dbReference type="Proteomes" id="UP000006039">
    <property type="component" value="Unassembled WGS sequence"/>
</dbReference>
<reference evidence="10" key="5">
    <citation type="submission" date="2018-04" db="UniProtKB">
        <authorList>
            <consortium name="EnsemblFungi"/>
        </authorList>
    </citation>
    <scope>IDENTIFICATION</scope>
    <source>
        <strain evidence="10">R3-111a-1</strain>
    </source>
</reference>
<keyword evidence="2 7" id="KW-0812">Transmembrane</keyword>
<evidence type="ECO:0000313" key="9">
    <source>
        <dbReference type="EMBL" id="EJT74518.1"/>
    </source>
</evidence>
<keyword evidence="3 7" id="KW-1133">Transmembrane helix</keyword>
<comment type="similarity">
    <text evidence="5">Belongs to the SAT4 family.</text>
</comment>
<feature type="transmembrane region" description="Helical" evidence="7">
    <location>
        <begin position="176"/>
        <end position="203"/>
    </location>
</feature>